<dbReference type="PIRSF" id="PIRSF000040">
    <property type="entry name" value="MMOH_comp"/>
    <property type="match status" value="1"/>
</dbReference>
<evidence type="ECO:0000256" key="1">
    <source>
        <dbReference type="ARBA" id="ARBA00012710"/>
    </source>
</evidence>
<evidence type="ECO:0000313" key="6">
    <source>
        <dbReference type="Proteomes" id="UP000320338"/>
    </source>
</evidence>
<dbReference type="InterPro" id="IPR012348">
    <property type="entry name" value="RNR-like"/>
</dbReference>
<gene>
    <name evidence="5" type="ORF">PHY01_47730</name>
</gene>
<evidence type="ECO:0000313" key="5">
    <source>
        <dbReference type="EMBL" id="GEC22490.1"/>
    </source>
</evidence>
<evidence type="ECO:0000256" key="3">
    <source>
        <dbReference type="ARBA" id="ARBA00023033"/>
    </source>
</evidence>
<dbReference type="InterPro" id="IPR012078">
    <property type="entry name" value="MP_mOase_hydro"/>
</dbReference>
<dbReference type="EMBL" id="BJNG01000046">
    <property type="protein sequence ID" value="GEC22490.1"/>
    <property type="molecule type" value="Genomic_DNA"/>
</dbReference>
<dbReference type="Pfam" id="PF02332">
    <property type="entry name" value="Phenol_Hydrox"/>
    <property type="match status" value="1"/>
</dbReference>
<protein>
    <recommendedName>
        <fullName evidence="1">propane 2-monooxygenase</fullName>
        <ecNumber evidence="1">1.14.13.227</ecNumber>
    </recommendedName>
</protein>
<keyword evidence="3" id="KW-0503">Monooxygenase</keyword>
<dbReference type="InterPro" id="IPR009078">
    <property type="entry name" value="Ferritin-like_SF"/>
</dbReference>
<name>A0A4Y3WWL2_9PSEU</name>
<dbReference type="OrthoDB" id="9806768at2"/>
<dbReference type="InterPro" id="IPR003430">
    <property type="entry name" value="Phenol_Hydrox"/>
</dbReference>
<keyword evidence="6" id="KW-1185">Reference proteome</keyword>
<dbReference type="Gene3D" id="1.10.620.20">
    <property type="entry name" value="Ribonucleotide Reductase, subunit A"/>
    <property type="match status" value="1"/>
</dbReference>
<dbReference type="SUPFAM" id="SSF47240">
    <property type="entry name" value="Ferritin-like"/>
    <property type="match status" value="1"/>
</dbReference>
<dbReference type="AlphaFoldDB" id="A0A4Y3WWL2"/>
<proteinExistence type="predicted"/>
<reference evidence="5 6" key="1">
    <citation type="submission" date="2019-06" db="EMBL/GenBank/DDBJ databases">
        <title>Whole genome shotgun sequence of Pseudonocardia hydrocarbonoxydans NBRC 14498.</title>
        <authorList>
            <person name="Hosoyama A."/>
            <person name="Uohara A."/>
            <person name="Ohji S."/>
            <person name="Ichikawa N."/>
        </authorList>
    </citation>
    <scope>NUCLEOTIDE SEQUENCE [LARGE SCALE GENOMIC DNA]</scope>
    <source>
        <strain evidence="5 6">NBRC 14498</strain>
    </source>
</reference>
<evidence type="ECO:0000256" key="4">
    <source>
        <dbReference type="ARBA" id="ARBA00048941"/>
    </source>
</evidence>
<dbReference type="RefSeq" id="WP_141282037.1">
    <property type="nucleotide sequence ID" value="NZ_BAAARZ010000077.1"/>
</dbReference>
<sequence>MTTAKRRRTWSAFGETRRVPSEYEVMTHETNWTLRAGRKVPFEQNPSSPANLWFLTYREGSPLKVDDWNAFRDPDQLTYRTYVGLQDDEETKAEGLLTQYAEAGADATLSEGWVSVLGRLFAPARYPLHGAQQVQAYIGHIAPSSYITNASAFATADLLRRVTRIAYRTRELQLARPGSGIGERERVIWEDDPAWQGARKAVETALIAYDWAEAFTAIDLVLLPTLDDVLLTQFGAVARANGDELAWHLSSLLAADARRRERWSAALAAFAIDQRPGNIDVLRKWIDRWSVRADEAVAALAPALASAPQGAPSVDDVLDSARAARARVLDAAGLGLHPAVPAAGV</sequence>
<comment type="catalytic activity">
    <reaction evidence="4">
        <text>propane + NADH + O2 + H(+) = propan-2-ol + NAD(+) + H2O</text>
        <dbReference type="Rhea" id="RHEA:49992"/>
        <dbReference type="ChEBI" id="CHEBI:15377"/>
        <dbReference type="ChEBI" id="CHEBI:15378"/>
        <dbReference type="ChEBI" id="CHEBI:15379"/>
        <dbReference type="ChEBI" id="CHEBI:17824"/>
        <dbReference type="ChEBI" id="CHEBI:32879"/>
        <dbReference type="ChEBI" id="CHEBI:57540"/>
        <dbReference type="ChEBI" id="CHEBI:57945"/>
        <dbReference type="EC" id="1.14.13.227"/>
    </reaction>
</comment>
<dbReference type="EC" id="1.14.13.227" evidence="1"/>
<accession>A0A4Y3WWL2</accession>
<organism evidence="5 6">
    <name type="scientific">Pseudonocardia hydrocarbonoxydans</name>
    <dbReference type="NCBI Taxonomy" id="76726"/>
    <lineage>
        <taxon>Bacteria</taxon>
        <taxon>Bacillati</taxon>
        <taxon>Actinomycetota</taxon>
        <taxon>Actinomycetes</taxon>
        <taxon>Pseudonocardiales</taxon>
        <taxon>Pseudonocardiaceae</taxon>
        <taxon>Pseudonocardia</taxon>
    </lineage>
</organism>
<dbReference type="Proteomes" id="UP000320338">
    <property type="component" value="Unassembled WGS sequence"/>
</dbReference>
<comment type="caution">
    <text evidence="5">The sequence shown here is derived from an EMBL/GenBank/DDBJ whole genome shotgun (WGS) entry which is preliminary data.</text>
</comment>
<keyword evidence="2" id="KW-0560">Oxidoreductase</keyword>
<evidence type="ECO:0000256" key="2">
    <source>
        <dbReference type="ARBA" id="ARBA00023002"/>
    </source>
</evidence>
<dbReference type="GO" id="GO:0016709">
    <property type="term" value="F:oxidoreductase activity, acting on paired donors, with incorporation or reduction of molecular oxygen, NAD(P)H as one donor, and incorporation of one atom of oxygen"/>
    <property type="evidence" value="ECO:0007669"/>
    <property type="project" value="InterPro"/>
</dbReference>